<dbReference type="Proteomes" id="UP001059295">
    <property type="component" value="Chromosome"/>
</dbReference>
<proteinExistence type="predicted"/>
<feature type="chain" id="PRO_5045975560" description="Phosphate-selective porin O and P" evidence="1">
    <location>
        <begin position="25"/>
        <end position="433"/>
    </location>
</feature>
<dbReference type="GeneID" id="82891479"/>
<feature type="signal peptide" evidence="1">
    <location>
        <begin position="1"/>
        <end position="24"/>
    </location>
</feature>
<protein>
    <recommendedName>
        <fullName evidence="4">Phosphate-selective porin O and P</fullName>
    </recommendedName>
</protein>
<evidence type="ECO:0000313" key="3">
    <source>
        <dbReference type="Proteomes" id="UP001059295"/>
    </source>
</evidence>
<accession>A0ABY5UWK0</accession>
<evidence type="ECO:0000256" key="1">
    <source>
        <dbReference type="SAM" id="SignalP"/>
    </source>
</evidence>
<keyword evidence="3" id="KW-1185">Reference proteome</keyword>
<evidence type="ECO:0008006" key="4">
    <source>
        <dbReference type="Google" id="ProtNLM"/>
    </source>
</evidence>
<reference evidence="2" key="1">
    <citation type="journal article" date="2022" name="Cell">
        <title>Design, construction, and in vivo augmentation of a complex gut microbiome.</title>
        <authorList>
            <person name="Cheng A.G."/>
            <person name="Ho P.Y."/>
            <person name="Aranda-Diaz A."/>
            <person name="Jain S."/>
            <person name="Yu F.B."/>
            <person name="Meng X."/>
            <person name="Wang M."/>
            <person name="Iakiviak M."/>
            <person name="Nagashima K."/>
            <person name="Zhao A."/>
            <person name="Murugkar P."/>
            <person name="Patil A."/>
            <person name="Atabakhsh K."/>
            <person name="Weakley A."/>
            <person name="Yan J."/>
            <person name="Brumbaugh A.R."/>
            <person name="Higginbottom S."/>
            <person name="Dimas A."/>
            <person name="Shiver A.L."/>
            <person name="Deutschbauer A."/>
            <person name="Neff N."/>
            <person name="Sonnenburg J.L."/>
            <person name="Huang K.C."/>
            <person name="Fischbach M.A."/>
        </authorList>
    </citation>
    <scope>NUCLEOTIDE SEQUENCE</scope>
    <source>
        <strain evidence="2">AP11</strain>
    </source>
</reference>
<dbReference type="RefSeq" id="WP_019246230.1">
    <property type="nucleotide sequence ID" value="NZ_CAPH01000013.1"/>
</dbReference>
<organism evidence="2 3">
    <name type="scientific">Alistipes ihumii AP11</name>
    <dbReference type="NCBI Taxonomy" id="1211813"/>
    <lineage>
        <taxon>Bacteria</taxon>
        <taxon>Pseudomonadati</taxon>
        <taxon>Bacteroidota</taxon>
        <taxon>Bacteroidia</taxon>
        <taxon>Bacteroidales</taxon>
        <taxon>Rikenellaceae</taxon>
        <taxon>Alistipes</taxon>
    </lineage>
</organism>
<dbReference type="InterPro" id="IPR023614">
    <property type="entry name" value="Porin_dom_sf"/>
</dbReference>
<dbReference type="SUPFAM" id="SSF56935">
    <property type="entry name" value="Porins"/>
    <property type="match status" value="1"/>
</dbReference>
<keyword evidence="1" id="KW-0732">Signal</keyword>
<sequence>MKNVYLLSSMLACWSMISVCPASAQRQNADSAARPVPFEWNFKKYRVGGYGEILFQYMTYGTNRYTNPVGATRDNRAEVSLPRAVFAFDYHFGRGWYLGTEIEFENGGTGATMEIEHNKEGGEIETEIEKGGEVALEQLHITKHFSNAFNLRIGHMIVPVGLTNSHHEPTLFFGTVRPESETAILPSTWHETGIAVLGYLGDFRYEAMLVSGLDPNGFSSENWIGSGRQKIFEVSKMTNPAVAARVEYSGIRNLRLAVSGYCGNTAKNSSKPYAMSGVKGTVAIGSFDAQYLGRNLIARANFVYGTVSDAKAIYDINRKYFNNTGYPITPFGKAAMAYGAEVGYDVLSWANTRNRLFPFVRWEYYNTGQKIDRGAQELPRYKRDVFTVGLNYLPLRDLVIKFDYSYRRIGGNKYNSEDTFGLTVAYSGWFGSK</sequence>
<name>A0ABY5UWK0_9BACT</name>
<evidence type="ECO:0000313" key="2">
    <source>
        <dbReference type="EMBL" id="UWN56425.1"/>
    </source>
</evidence>
<dbReference type="EMBL" id="CP102294">
    <property type="protein sequence ID" value="UWN56425.1"/>
    <property type="molecule type" value="Genomic_DNA"/>
</dbReference>
<gene>
    <name evidence="2" type="ORF">NQ491_07055</name>
</gene>
<dbReference type="Gene3D" id="2.40.160.10">
    <property type="entry name" value="Porin"/>
    <property type="match status" value="1"/>
</dbReference>